<evidence type="ECO:0000259" key="1">
    <source>
        <dbReference type="Pfam" id="PF00685"/>
    </source>
</evidence>
<dbReference type="InterPro" id="IPR027417">
    <property type="entry name" value="P-loop_NTPase"/>
</dbReference>
<organism evidence="2 3">
    <name type="scientific">Rotaria magnacalcarata</name>
    <dbReference type="NCBI Taxonomy" id="392030"/>
    <lineage>
        <taxon>Eukaryota</taxon>
        <taxon>Metazoa</taxon>
        <taxon>Spiralia</taxon>
        <taxon>Gnathifera</taxon>
        <taxon>Rotifera</taxon>
        <taxon>Eurotatoria</taxon>
        <taxon>Bdelloidea</taxon>
        <taxon>Philodinida</taxon>
        <taxon>Philodinidae</taxon>
        <taxon>Rotaria</taxon>
    </lineage>
</organism>
<dbReference type="GO" id="GO:0008146">
    <property type="term" value="F:sulfotransferase activity"/>
    <property type="evidence" value="ECO:0007669"/>
    <property type="project" value="InterPro"/>
</dbReference>
<dbReference type="AlphaFoldDB" id="A0A815KRB6"/>
<dbReference type="InterPro" id="IPR000863">
    <property type="entry name" value="Sulfotransferase_dom"/>
</dbReference>
<name>A0A815KRB6_9BILA</name>
<evidence type="ECO:0000313" key="2">
    <source>
        <dbReference type="EMBL" id="CAF1399050.1"/>
    </source>
</evidence>
<comment type="caution">
    <text evidence="2">The sequence shown here is derived from an EMBL/GenBank/DDBJ whole genome shotgun (WGS) entry which is preliminary data.</text>
</comment>
<dbReference type="Proteomes" id="UP000663834">
    <property type="component" value="Unassembled WGS sequence"/>
</dbReference>
<dbReference type="Gene3D" id="3.40.50.300">
    <property type="entry name" value="P-loop containing nucleotide triphosphate hydrolases"/>
    <property type="match status" value="1"/>
</dbReference>
<gene>
    <name evidence="2" type="ORF">KQP761_LOCUS9614</name>
</gene>
<evidence type="ECO:0000313" key="3">
    <source>
        <dbReference type="Proteomes" id="UP000663834"/>
    </source>
</evidence>
<accession>A0A815KRB6</accession>
<sequence>MKKNPKVNYNWFREWGFVNKSFSFLRKGEIGDWLNHFDTEQSKSYDKMVSTRLSSSIPQFNYGISLENQQRLYDLHTKQNQSQSS</sequence>
<dbReference type="SUPFAM" id="SSF52540">
    <property type="entry name" value="P-loop containing nucleoside triphosphate hydrolases"/>
    <property type="match status" value="1"/>
</dbReference>
<dbReference type="OrthoDB" id="205623at2759"/>
<dbReference type="EMBL" id="CAJNOW010003917">
    <property type="protein sequence ID" value="CAF1399050.1"/>
    <property type="molecule type" value="Genomic_DNA"/>
</dbReference>
<feature type="domain" description="Sulfotransferase" evidence="1">
    <location>
        <begin position="1"/>
        <end position="53"/>
    </location>
</feature>
<protein>
    <recommendedName>
        <fullName evidence="1">Sulfotransferase domain-containing protein</fullName>
    </recommendedName>
</protein>
<proteinExistence type="predicted"/>
<reference evidence="2" key="1">
    <citation type="submission" date="2021-02" db="EMBL/GenBank/DDBJ databases">
        <authorList>
            <person name="Nowell W R."/>
        </authorList>
    </citation>
    <scope>NUCLEOTIDE SEQUENCE</scope>
</reference>
<dbReference type="Pfam" id="PF00685">
    <property type="entry name" value="Sulfotransfer_1"/>
    <property type="match status" value="1"/>
</dbReference>